<dbReference type="GO" id="GO:0008982">
    <property type="term" value="F:protein-N(PI)-phosphohistidine-sugar phosphotransferase activity"/>
    <property type="evidence" value="ECO:0007669"/>
    <property type="project" value="InterPro"/>
</dbReference>
<feature type="domain" description="PTS EIIA type-2" evidence="3">
    <location>
        <begin position="504"/>
        <end position="642"/>
    </location>
</feature>
<evidence type="ECO:0000256" key="2">
    <source>
        <dbReference type="ARBA" id="ARBA00022737"/>
    </source>
</evidence>
<feature type="domain" description="PRD" evidence="5">
    <location>
        <begin position="294"/>
        <end position="407"/>
    </location>
</feature>
<keyword evidence="7" id="KW-1185">Reference proteome</keyword>
<dbReference type="SUPFAM" id="SSF55804">
    <property type="entry name" value="Phoshotransferase/anion transport protein"/>
    <property type="match status" value="1"/>
</dbReference>
<evidence type="ECO:0000259" key="5">
    <source>
        <dbReference type="PROSITE" id="PS51372"/>
    </source>
</evidence>
<accession>A0A0R2ILJ7</accession>
<evidence type="ECO:0000259" key="4">
    <source>
        <dbReference type="PROSITE" id="PS51099"/>
    </source>
</evidence>
<dbReference type="GO" id="GO:0009401">
    <property type="term" value="P:phosphoenolpyruvate-dependent sugar phosphotransferase system"/>
    <property type="evidence" value="ECO:0007669"/>
    <property type="project" value="InterPro"/>
</dbReference>
<evidence type="ECO:0000313" key="6">
    <source>
        <dbReference type="EMBL" id="KRN65534.1"/>
    </source>
</evidence>
<name>A0A0R2ILJ7_9LACO</name>
<dbReference type="Pfam" id="PF00874">
    <property type="entry name" value="PRD"/>
    <property type="match status" value="2"/>
</dbReference>
<proteinExistence type="predicted"/>
<gene>
    <name evidence="6" type="ORF">IV80_GL001815</name>
</gene>
<dbReference type="Pfam" id="PF00359">
    <property type="entry name" value="PTS_EIIA_2"/>
    <property type="match status" value="1"/>
</dbReference>
<dbReference type="InterPro" id="IPR002178">
    <property type="entry name" value="PTS_EIIA_type-2_dom"/>
</dbReference>
<dbReference type="GO" id="GO:0003677">
    <property type="term" value="F:DNA binding"/>
    <property type="evidence" value="ECO:0007669"/>
    <property type="project" value="InterPro"/>
</dbReference>
<dbReference type="InterPro" id="IPR036095">
    <property type="entry name" value="PTS_EIIB-like_sf"/>
</dbReference>
<evidence type="ECO:0000259" key="3">
    <source>
        <dbReference type="PROSITE" id="PS51094"/>
    </source>
</evidence>
<reference evidence="6 7" key="1">
    <citation type="journal article" date="2015" name="Genome Announc.">
        <title>Expanding the biotechnology potential of lactobacilli through comparative genomics of 213 strains and associated genera.</title>
        <authorList>
            <person name="Sun Z."/>
            <person name="Harris H.M."/>
            <person name="McCann A."/>
            <person name="Guo C."/>
            <person name="Argimon S."/>
            <person name="Zhang W."/>
            <person name="Yang X."/>
            <person name="Jeffery I.B."/>
            <person name="Cooney J.C."/>
            <person name="Kagawa T.F."/>
            <person name="Liu W."/>
            <person name="Song Y."/>
            <person name="Salvetti E."/>
            <person name="Wrobel A."/>
            <person name="Rasinkangas P."/>
            <person name="Parkhill J."/>
            <person name="Rea M.C."/>
            <person name="O'Sullivan O."/>
            <person name="Ritari J."/>
            <person name="Douillard F.P."/>
            <person name="Paul Ross R."/>
            <person name="Yang R."/>
            <person name="Briner A.E."/>
            <person name="Felis G.E."/>
            <person name="de Vos W.M."/>
            <person name="Barrangou R."/>
            <person name="Klaenhammer T.R."/>
            <person name="Caufield P.W."/>
            <person name="Cui Y."/>
            <person name="Zhang H."/>
            <person name="O'Toole P.W."/>
        </authorList>
    </citation>
    <scope>NUCLEOTIDE SEQUENCE [LARGE SCALE GENOMIC DNA]</scope>
    <source>
        <strain evidence="6 7">DSM 17757</strain>
    </source>
</reference>
<dbReference type="PROSITE" id="PS51099">
    <property type="entry name" value="PTS_EIIB_TYPE_2"/>
    <property type="match status" value="1"/>
</dbReference>
<keyword evidence="2" id="KW-0677">Repeat</keyword>
<dbReference type="AlphaFoldDB" id="A0A0R2ILJ7"/>
<dbReference type="SUPFAM" id="SSF52794">
    <property type="entry name" value="PTS system IIB component-like"/>
    <property type="match status" value="1"/>
</dbReference>
<dbReference type="Proteomes" id="UP000051568">
    <property type="component" value="Unassembled WGS sequence"/>
</dbReference>
<dbReference type="EMBL" id="JQBR01000008">
    <property type="protein sequence ID" value="KRN65534.1"/>
    <property type="molecule type" value="Genomic_DNA"/>
</dbReference>
<sequence length="645" mass="73404">MNEMHESIENLSDQEVQIIKLILNSGVVHYSDISKRIGRSRKTISKYLDNIGTLLSDYQVKLVRKRNVGIYFEGDPSDLQITLQKRVYPDTPNTKSERVIAILSKLLLSNKPLTIQDLADSTFVSRSTLESDFKEVKRILAKNNAFVETNHEGMQVMASESAKRKLISELLTMYWGDTMYLENKKGEMHRELKIPLEMRSFFSKDTFQKVLTSLDRFEKKSLLHFTDYEFQSLAVHLIISMERIIKEKTLAQSTHPVTLEPNTIQLIKILEDVFGVTIPQYERQYINIHILAAEGQPVGKDNLEKMASPIEKNVIHKFLATNIRSSDDTLLRGLTVHLTSALKRLSLGLNLHNPYTEDIKKYFPLAFNNAIDLSAKIEKQFEITLNENEVAFIALHIEAYIERQRSMINAVIVCSTGLGTARLLEQRVKKYFSNSIQINRVTSIQDLKDHPLVEDLVISTINIEIPNTPVVVVPPFLDNASAKQIHNVVDQVLEERQNSSSFGSLLNSQLIFFAKKTETRAAVIKNIGKQLQKLGYGKNGIIEAALNREKLASTAIDNIAMPHAPIEFVLKPCIAIYINPQGIMWEGNKVNIVFFLAMNREVQNKIEQIYKRFNDILENKKLLKELVGCTNAQVVLKKLGSELIE</sequence>
<keyword evidence="1" id="KW-0808">Transferase</keyword>
<dbReference type="STRING" id="319652.IV80_GL001815"/>
<dbReference type="CDD" id="cd05568">
    <property type="entry name" value="PTS_IIB_bgl_like"/>
    <property type="match status" value="1"/>
</dbReference>
<evidence type="ECO:0000313" key="7">
    <source>
        <dbReference type="Proteomes" id="UP000051568"/>
    </source>
</evidence>
<dbReference type="Pfam" id="PF11427">
    <property type="entry name" value="HTH_Tnp_Tc3_1"/>
    <property type="match status" value="1"/>
</dbReference>
<dbReference type="InterPro" id="IPR036388">
    <property type="entry name" value="WH-like_DNA-bd_sf"/>
</dbReference>
<dbReference type="PATRIC" id="fig|319652.3.peg.1842"/>
<dbReference type="PANTHER" id="PTHR30185">
    <property type="entry name" value="CRYPTIC BETA-GLUCOSIDE BGL OPERON ANTITERMINATOR"/>
    <property type="match status" value="1"/>
</dbReference>
<dbReference type="Gene3D" id="3.40.930.10">
    <property type="entry name" value="Mannitol-specific EII, Chain A"/>
    <property type="match status" value="1"/>
</dbReference>
<dbReference type="PROSITE" id="PS51094">
    <property type="entry name" value="PTS_EIIA_TYPE_2"/>
    <property type="match status" value="1"/>
</dbReference>
<dbReference type="PROSITE" id="PS51372">
    <property type="entry name" value="PRD_2"/>
    <property type="match status" value="1"/>
</dbReference>
<protein>
    <submittedName>
        <fullName evidence="6">LicABCH operon regulator</fullName>
    </submittedName>
</protein>
<feature type="domain" description="PTS EIIB type-2" evidence="4">
    <location>
        <begin position="408"/>
        <end position="497"/>
    </location>
</feature>
<dbReference type="InterPro" id="IPR036634">
    <property type="entry name" value="PRD_sf"/>
</dbReference>
<dbReference type="InterPro" id="IPR025898">
    <property type="entry name" value="Tc3_transposase_DNA-bd_dom"/>
</dbReference>
<dbReference type="PANTHER" id="PTHR30185:SF13">
    <property type="entry name" value="LICABCH OPERON REGULATOR-RELATED"/>
    <property type="match status" value="1"/>
</dbReference>
<dbReference type="InterPro" id="IPR013011">
    <property type="entry name" value="PTS_EIIB_2"/>
</dbReference>
<dbReference type="InterPro" id="IPR016152">
    <property type="entry name" value="PTrfase/Anion_transptr"/>
</dbReference>
<comment type="caution">
    <text evidence="6">The sequence shown here is derived from an EMBL/GenBank/DDBJ whole genome shotgun (WGS) entry which is preliminary data.</text>
</comment>
<organism evidence="6 7">
    <name type="scientific">Pediococcus cellicola</name>
    <dbReference type="NCBI Taxonomy" id="319652"/>
    <lineage>
        <taxon>Bacteria</taxon>
        <taxon>Bacillati</taxon>
        <taxon>Bacillota</taxon>
        <taxon>Bacilli</taxon>
        <taxon>Lactobacillales</taxon>
        <taxon>Lactobacillaceae</taxon>
        <taxon>Pediococcus</taxon>
    </lineage>
</organism>
<dbReference type="SUPFAM" id="SSF63520">
    <property type="entry name" value="PTS-regulatory domain, PRD"/>
    <property type="match status" value="2"/>
</dbReference>
<dbReference type="GO" id="GO:0006355">
    <property type="term" value="P:regulation of DNA-templated transcription"/>
    <property type="evidence" value="ECO:0007669"/>
    <property type="project" value="InterPro"/>
</dbReference>
<evidence type="ECO:0000256" key="1">
    <source>
        <dbReference type="ARBA" id="ARBA00022679"/>
    </source>
</evidence>
<dbReference type="InterPro" id="IPR050661">
    <property type="entry name" value="BglG_antiterminators"/>
</dbReference>
<dbReference type="Gene3D" id="1.10.10.10">
    <property type="entry name" value="Winged helix-like DNA-binding domain superfamily/Winged helix DNA-binding domain"/>
    <property type="match status" value="1"/>
</dbReference>
<dbReference type="Gene3D" id="1.10.1790.10">
    <property type="entry name" value="PRD domain"/>
    <property type="match status" value="1"/>
</dbReference>
<dbReference type="Gene3D" id="3.40.50.2300">
    <property type="match status" value="1"/>
</dbReference>
<dbReference type="InterPro" id="IPR011608">
    <property type="entry name" value="PRD"/>
</dbReference>